<feature type="domain" description="Response regulatory" evidence="5">
    <location>
        <begin position="12"/>
        <end position="129"/>
    </location>
</feature>
<keyword evidence="7" id="KW-1185">Reference proteome</keyword>
<dbReference type="PROSITE" id="PS50005">
    <property type="entry name" value="TPR"/>
    <property type="match status" value="4"/>
</dbReference>
<dbReference type="Pfam" id="PF13432">
    <property type="entry name" value="TPR_16"/>
    <property type="match status" value="1"/>
</dbReference>
<dbReference type="GO" id="GO:0000160">
    <property type="term" value="P:phosphorelay signal transduction system"/>
    <property type="evidence" value="ECO:0007669"/>
    <property type="project" value="InterPro"/>
</dbReference>
<comment type="caution">
    <text evidence="6">The sequence shown here is derived from an EMBL/GenBank/DDBJ whole genome shotgun (WGS) entry which is preliminary data.</text>
</comment>
<dbReference type="InterPro" id="IPR019734">
    <property type="entry name" value="TPR_rpt"/>
</dbReference>
<dbReference type="InterPro" id="IPR011006">
    <property type="entry name" value="CheY-like_superfamily"/>
</dbReference>
<evidence type="ECO:0000256" key="1">
    <source>
        <dbReference type="ARBA" id="ARBA00022737"/>
    </source>
</evidence>
<dbReference type="SMART" id="SM00448">
    <property type="entry name" value="REC"/>
    <property type="match status" value="1"/>
</dbReference>
<dbReference type="InterPro" id="IPR001789">
    <property type="entry name" value="Sig_transdc_resp-reg_receiver"/>
</dbReference>
<dbReference type="Gene3D" id="3.40.50.2300">
    <property type="match status" value="1"/>
</dbReference>
<dbReference type="PANTHER" id="PTHR44943:SF8">
    <property type="entry name" value="TPR REPEAT-CONTAINING PROTEIN MJ0263"/>
    <property type="match status" value="1"/>
</dbReference>
<dbReference type="SUPFAM" id="SSF52172">
    <property type="entry name" value="CheY-like"/>
    <property type="match status" value="1"/>
</dbReference>
<reference evidence="6" key="1">
    <citation type="submission" date="2018-04" db="EMBL/GenBank/DDBJ databases">
        <title>Draft genome sequence of the Candidatus Spirobacillus cienkowskii, a pathogen of freshwater Daphnia species, reconstructed from hemolymph metagenomic reads.</title>
        <authorList>
            <person name="Bresciani L."/>
            <person name="Lemos L.N."/>
            <person name="Wale N."/>
            <person name="Lin J.Y."/>
            <person name="Fernandes G.R."/>
            <person name="Duffy M.A."/>
            <person name="Rodrigues J.M."/>
        </authorList>
    </citation>
    <scope>NUCLEOTIDE SEQUENCE [LARGE SCALE GENOMIC DNA]</scope>
    <source>
        <strain evidence="6">Binning01</strain>
    </source>
</reference>
<proteinExistence type="predicted"/>
<feature type="repeat" description="TPR" evidence="4">
    <location>
        <begin position="342"/>
        <end position="375"/>
    </location>
</feature>
<name>A0A369KP94_9BACT</name>
<dbReference type="Proteomes" id="UP000253934">
    <property type="component" value="Unassembled WGS sequence"/>
</dbReference>
<dbReference type="PROSITE" id="PS50110">
    <property type="entry name" value="RESPONSE_REGULATORY"/>
    <property type="match status" value="1"/>
</dbReference>
<gene>
    <name evidence="6" type="ORF">DCC88_10555</name>
</gene>
<evidence type="ECO:0000313" key="6">
    <source>
        <dbReference type="EMBL" id="RDB35382.1"/>
    </source>
</evidence>
<comment type="caution">
    <text evidence="3">Lacks conserved residue(s) required for the propagation of feature annotation.</text>
</comment>
<dbReference type="SUPFAM" id="SSF48452">
    <property type="entry name" value="TPR-like"/>
    <property type="match status" value="1"/>
</dbReference>
<evidence type="ECO:0000256" key="3">
    <source>
        <dbReference type="PROSITE-ProRule" id="PRU00169"/>
    </source>
</evidence>
<keyword evidence="2 4" id="KW-0802">TPR repeat</keyword>
<dbReference type="SMART" id="SM00028">
    <property type="entry name" value="TPR"/>
    <property type="match status" value="6"/>
</dbReference>
<evidence type="ECO:0000313" key="7">
    <source>
        <dbReference type="Proteomes" id="UP000253934"/>
    </source>
</evidence>
<feature type="repeat" description="TPR" evidence="4">
    <location>
        <begin position="274"/>
        <end position="307"/>
    </location>
</feature>
<feature type="repeat" description="TPR" evidence="4">
    <location>
        <begin position="206"/>
        <end position="239"/>
    </location>
</feature>
<keyword evidence="1" id="KW-0677">Repeat</keyword>
<evidence type="ECO:0000256" key="2">
    <source>
        <dbReference type="ARBA" id="ARBA00022803"/>
    </source>
</evidence>
<dbReference type="AlphaFoldDB" id="A0A369KP94"/>
<accession>A0A369KP94</accession>
<dbReference type="Pfam" id="PF14559">
    <property type="entry name" value="TPR_19"/>
    <property type="match status" value="1"/>
</dbReference>
<protein>
    <submittedName>
        <fullName evidence="6">Response regulator</fullName>
    </submittedName>
</protein>
<dbReference type="EMBL" id="QOVW01000088">
    <property type="protein sequence ID" value="RDB35382.1"/>
    <property type="molecule type" value="Genomic_DNA"/>
</dbReference>
<dbReference type="InterPro" id="IPR011990">
    <property type="entry name" value="TPR-like_helical_dom_sf"/>
</dbReference>
<organism evidence="6 7">
    <name type="scientific">Spirobacillus cienkowskii</name>
    <dbReference type="NCBI Taxonomy" id="495820"/>
    <lineage>
        <taxon>Bacteria</taxon>
        <taxon>Pseudomonadati</taxon>
        <taxon>Bdellovibrionota</taxon>
        <taxon>Oligoflexia</taxon>
        <taxon>Silvanigrellales</taxon>
        <taxon>Spirobacillus</taxon>
    </lineage>
</organism>
<evidence type="ECO:0000259" key="5">
    <source>
        <dbReference type="PROSITE" id="PS50110"/>
    </source>
</evidence>
<dbReference type="InterPro" id="IPR051685">
    <property type="entry name" value="Ycf3/AcsC/BcsC/TPR_MFPF"/>
</dbReference>
<sequence length="391" mass="45281">MSQICELSKDMTYLIIDQSEGFRNLISTFLKFLGFTNIYQSITTSIGIEILSNKKIDFVICELDMPEINGIELLKEIRDSSEISSIAFLMISNNVTREDIALLGEYEIDGFLKKPFSFHDLSQKIPSCVINSNDPNKIEFHFQEAKLLLKKGTLNLALNKYEWLLKKLPKSSRARVGLSKCNRLMKNYKRSIELCKEAINSNSLFVQSFDELAQSYMAINKIEIALDHFKQAFSLSPNNPIRYERVANLLIDCQRFKEAEEVLELAVNNGVVYPNIYEQYGKTLFYQKKLEKASLYFEKALLSDPNNRSLINLMGICLKDLNKHEEALKYYNNAIKAFPTDTKVLFNKALCFYDMQEFDKAKKLMEYILKLDPRNEKAIKKLEELSVLEFK</sequence>
<dbReference type="PANTHER" id="PTHR44943">
    <property type="entry name" value="CELLULOSE SYNTHASE OPERON PROTEIN C"/>
    <property type="match status" value="1"/>
</dbReference>
<dbReference type="Pfam" id="PF00072">
    <property type="entry name" value="Response_reg"/>
    <property type="match status" value="1"/>
</dbReference>
<feature type="repeat" description="TPR" evidence="4">
    <location>
        <begin position="308"/>
        <end position="341"/>
    </location>
</feature>
<evidence type="ECO:0000256" key="4">
    <source>
        <dbReference type="PROSITE-ProRule" id="PRU00339"/>
    </source>
</evidence>
<dbReference type="Pfam" id="PF13181">
    <property type="entry name" value="TPR_8"/>
    <property type="match status" value="2"/>
</dbReference>
<dbReference type="Gene3D" id="1.25.40.10">
    <property type="entry name" value="Tetratricopeptide repeat domain"/>
    <property type="match status" value="2"/>
</dbReference>